<dbReference type="AlphaFoldDB" id="A0A108U776"/>
<organism evidence="1 2">
    <name type="scientific">Lysobacter capsici AZ78</name>
    <dbReference type="NCBI Taxonomy" id="1444315"/>
    <lineage>
        <taxon>Bacteria</taxon>
        <taxon>Pseudomonadati</taxon>
        <taxon>Pseudomonadota</taxon>
        <taxon>Gammaproteobacteria</taxon>
        <taxon>Lysobacterales</taxon>
        <taxon>Lysobacteraceae</taxon>
        <taxon>Lysobacter</taxon>
    </lineage>
</organism>
<reference evidence="1 2" key="1">
    <citation type="journal article" date="2014" name="Genome Announc.">
        <title>Draft Genome Sequence of Lysobacter capsici AZ78, a Bacterium Antagonistic to Plant-Pathogenic Oomycetes.</title>
        <authorList>
            <person name="Puopolo G."/>
            <person name="Sonego P."/>
            <person name="Engelen K."/>
            <person name="Pertot I."/>
        </authorList>
    </citation>
    <scope>NUCLEOTIDE SEQUENCE [LARGE SCALE GENOMIC DNA]</scope>
    <source>
        <strain evidence="1 2">AZ78</strain>
    </source>
</reference>
<evidence type="ECO:0000313" key="1">
    <source>
        <dbReference type="EMBL" id="KWS03812.1"/>
    </source>
</evidence>
<accession>A0A108U776</accession>
<protein>
    <submittedName>
        <fullName evidence="1">Uncharacterized protein</fullName>
    </submittedName>
</protein>
<comment type="caution">
    <text evidence="1">The sequence shown here is derived from an EMBL/GenBank/DDBJ whole genome shotgun (WGS) entry which is preliminary data.</text>
</comment>
<evidence type="ECO:0000313" key="2">
    <source>
        <dbReference type="Proteomes" id="UP000023435"/>
    </source>
</evidence>
<sequence>MHTVLVILGGFALLALCLLAARVLVGPGTAPLRSAIRIFLPLWLIGAGINMAVGVIHAGYSVAEELPIFALIFAVPAAFALALGWILSRTRSTP</sequence>
<dbReference type="OrthoDB" id="4764194at2"/>
<keyword evidence="2" id="KW-1185">Reference proteome</keyword>
<dbReference type="Proteomes" id="UP000023435">
    <property type="component" value="Unassembled WGS sequence"/>
</dbReference>
<name>A0A108U776_9GAMM</name>
<gene>
    <name evidence="1" type="ORF">AZ78_1361</name>
</gene>
<dbReference type="EMBL" id="JAJA02000001">
    <property type="protein sequence ID" value="KWS03812.1"/>
    <property type="molecule type" value="Genomic_DNA"/>
</dbReference>
<proteinExistence type="predicted"/>
<dbReference type="RefSeq" id="WP_036114755.1">
    <property type="nucleotide sequence ID" value="NZ_JAJA02000001.1"/>
</dbReference>